<feature type="chain" id="PRO_5046437774" evidence="6">
    <location>
        <begin position="22"/>
        <end position="567"/>
    </location>
</feature>
<dbReference type="InterPro" id="IPR041542">
    <property type="entry name" value="GH43_C2"/>
</dbReference>
<dbReference type="RefSeq" id="WP_378115991.1">
    <property type="nucleotide sequence ID" value="NZ_JBHRTF010000002.1"/>
</dbReference>
<dbReference type="PANTHER" id="PTHR42812">
    <property type="entry name" value="BETA-XYLOSIDASE"/>
    <property type="match status" value="1"/>
</dbReference>
<keyword evidence="2 4" id="KW-0378">Hydrolase</keyword>
<dbReference type="SUPFAM" id="SSF75005">
    <property type="entry name" value="Arabinanase/levansucrase/invertase"/>
    <property type="match status" value="1"/>
</dbReference>
<dbReference type="PROSITE" id="PS51257">
    <property type="entry name" value="PROKAR_LIPOPROTEIN"/>
    <property type="match status" value="1"/>
</dbReference>
<comment type="caution">
    <text evidence="8">The sequence shown here is derived from an EMBL/GenBank/DDBJ whole genome shotgun (WGS) entry which is preliminary data.</text>
</comment>
<dbReference type="EMBL" id="JBHRTF010000002">
    <property type="protein sequence ID" value="MFC3114545.1"/>
    <property type="molecule type" value="Genomic_DNA"/>
</dbReference>
<dbReference type="InterPro" id="IPR013320">
    <property type="entry name" value="ConA-like_dom_sf"/>
</dbReference>
<protein>
    <submittedName>
        <fullName evidence="8">Family 43 glycosylhydrolase</fullName>
    </submittedName>
</protein>
<comment type="similarity">
    <text evidence="1 4">Belongs to the glycosyl hydrolase 43 family.</text>
</comment>
<keyword evidence="9" id="KW-1185">Reference proteome</keyword>
<dbReference type="Pfam" id="PF04616">
    <property type="entry name" value="Glyco_hydro_43"/>
    <property type="match status" value="1"/>
</dbReference>
<evidence type="ECO:0000256" key="1">
    <source>
        <dbReference type="ARBA" id="ARBA00009865"/>
    </source>
</evidence>
<organism evidence="8 9">
    <name type="scientific">Cellvibrio fontiphilus</name>
    <dbReference type="NCBI Taxonomy" id="1815559"/>
    <lineage>
        <taxon>Bacteria</taxon>
        <taxon>Pseudomonadati</taxon>
        <taxon>Pseudomonadota</taxon>
        <taxon>Gammaproteobacteria</taxon>
        <taxon>Cellvibrionales</taxon>
        <taxon>Cellvibrionaceae</taxon>
        <taxon>Cellvibrio</taxon>
    </lineage>
</organism>
<dbReference type="Gene3D" id="2.115.10.20">
    <property type="entry name" value="Glycosyl hydrolase domain, family 43"/>
    <property type="match status" value="1"/>
</dbReference>
<dbReference type="Gene3D" id="2.60.120.200">
    <property type="match status" value="1"/>
</dbReference>
<dbReference type="InterPro" id="IPR051795">
    <property type="entry name" value="Glycosyl_Hydrlase_43"/>
</dbReference>
<evidence type="ECO:0000256" key="4">
    <source>
        <dbReference type="RuleBase" id="RU361187"/>
    </source>
</evidence>
<dbReference type="PANTHER" id="PTHR42812:SF2">
    <property type="entry name" value="XYLOSIDASE_ARABINOSIDASE"/>
    <property type="match status" value="1"/>
</dbReference>
<evidence type="ECO:0000256" key="2">
    <source>
        <dbReference type="ARBA" id="ARBA00022801"/>
    </source>
</evidence>
<proteinExistence type="inferred from homology"/>
<feature type="region of interest" description="Disordered" evidence="5">
    <location>
        <begin position="361"/>
        <end position="383"/>
    </location>
</feature>
<reference evidence="9" key="1">
    <citation type="journal article" date="2019" name="Int. J. Syst. Evol. Microbiol.">
        <title>The Global Catalogue of Microorganisms (GCM) 10K type strain sequencing project: providing services to taxonomists for standard genome sequencing and annotation.</title>
        <authorList>
            <consortium name="The Broad Institute Genomics Platform"/>
            <consortium name="The Broad Institute Genome Sequencing Center for Infectious Disease"/>
            <person name="Wu L."/>
            <person name="Ma J."/>
        </authorList>
    </citation>
    <scope>NUCLEOTIDE SEQUENCE [LARGE SCALE GENOMIC DNA]</scope>
    <source>
        <strain evidence="9">KCTC 52237</strain>
    </source>
</reference>
<gene>
    <name evidence="8" type="ORF">ACFODX_03185</name>
</gene>
<dbReference type="Pfam" id="PF17851">
    <property type="entry name" value="GH43_C2"/>
    <property type="match status" value="1"/>
</dbReference>
<dbReference type="SUPFAM" id="SSF49899">
    <property type="entry name" value="Concanavalin A-like lectins/glucanases"/>
    <property type="match status" value="1"/>
</dbReference>
<evidence type="ECO:0000313" key="9">
    <source>
        <dbReference type="Proteomes" id="UP001595555"/>
    </source>
</evidence>
<dbReference type="Proteomes" id="UP001595555">
    <property type="component" value="Unassembled WGS sequence"/>
</dbReference>
<name>A0ABV7FD42_9GAMM</name>
<feature type="domain" description="Beta-xylosidase C-terminal Concanavalin A-like" evidence="7">
    <location>
        <begin position="383"/>
        <end position="563"/>
    </location>
</feature>
<evidence type="ECO:0000313" key="8">
    <source>
        <dbReference type="EMBL" id="MFC3114545.1"/>
    </source>
</evidence>
<evidence type="ECO:0000256" key="5">
    <source>
        <dbReference type="SAM" id="MobiDB-lite"/>
    </source>
</evidence>
<dbReference type="InterPro" id="IPR006710">
    <property type="entry name" value="Glyco_hydro_43"/>
</dbReference>
<accession>A0ABV7FD42</accession>
<evidence type="ECO:0000259" key="7">
    <source>
        <dbReference type="Pfam" id="PF17851"/>
    </source>
</evidence>
<keyword evidence="6" id="KW-0732">Signal</keyword>
<dbReference type="InterPro" id="IPR023296">
    <property type="entry name" value="Glyco_hydro_beta-prop_sf"/>
</dbReference>
<evidence type="ECO:0000256" key="3">
    <source>
        <dbReference type="ARBA" id="ARBA00023295"/>
    </source>
</evidence>
<dbReference type="CDD" id="cd09002">
    <property type="entry name" value="GH43_XYL-like"/>
    <property type="match status" value="1"/>
</dbReference>
<sequence>MQPLLLRQLSRLLAWGALALAAAGCTPPQPKPQADANTGNADCVDYLGNSFLRHCQTWATTYEGQRQGDLGDGTYLNPIVAGDRPDPSILKDGDDYYMVFSTFESYPALTIWHSQDLVNWQPIGPALSKYIGSIWAPELTKHNGRYYVYIPAKLPGHNSNYVVWADDIRGPWSEPIDLNPRLANQQRKYPDRIDPGHLVGEDGKRYLFFSHGDYVQLADDGLSLVGEMKHVYDGWKYPEEWDVESYAQEGPKMLKYGDYFYMVTAVGGTAGPPTGHMVIAARAKSVHGPWENDPNNPIIRTESAAEKWWSRGHATLVQGPTAGDWYMMYHGYENGFHTLGRQTLLEPIEWTDDGWFRSKGFDVGEPIPKPKGGKASKHGSPLSDDFSSNKFGLQWSFYRGDQSENQRLNYGRDAQGPYLELSPKGTSPSNSSPMTFVQGNQAYQFEVDIELEEGAVAGAMVFYNDKLYAGVGIAPQGFWLHRYGMDQRYSARPAGNKFRLRLTNNRHIVTIHYSTDQGKSWRKYDTQMEVSGFHHNVAYGFMSLRPALYAAGTGKVKFRNFVYRALP</sequence>
<evidence type="ECO:0000256" key="6">
    <source>
        <dbReference type="SAM" id="SignalP"/>
    </source>
</evidence>
<feature type="signal peptide" evidence="6">
    <location>
        <begin position="1"/>
        <end position="21"/>
    </location>
</feature>
<keyword evidence="3 4" id="KW-0326">Glycosidase</keyword>